<proteinExistence type="predicted"/>
<feature type="compositionally biased region" description="Basic and acidic residues" evidence="1">
    <location>
        <begin position="28"/>
        <end position="44"/>
    </location>
</feature>
<gene>
    <name evidence="2" type="ORF">C7S16_3644</name>
</gene>
<feature type="compositionally biased region" description="Pro residues" evidence="1">
    <location>
        <begin position="71"/>
        <end position="81"/>
    </location>
</feature>
<evidence type="ECO:0000313" key="2">
    <source>
        <dbReference type="EMBL" id="MDW9255849.1"/>
    </source>
</evidence>
<evidence type="ECO:0000313" key="3">
    <source>
        <dbReference type="Proteomes" id="UP001272137"/>
    </source>
</evidence>
<protein>
    <submittedName>
        <fullName evidence="2">Uncharacterized protein</fullName>
    </submittedName>
</protein>
<organism evidence="2 3">
    <name type="scientific">Burkholderia thailandensis</name>
    <dbReference type="NCBI Taxonomy" id="57975"/>
    <lineage>
        <taxon>Bacteria</taxon>
        <taxon>Pseudomonadati</taxon>
        <taxon>Pseudomonadota</taxon>
        <taxon>Betaproteobacteria</taxon>
        <taxon>Burkholderiales</taxon>
        <taxon>Burkholderiaceae</taxon>
        <taxon>Burkholderia</taxon>
        <taxon>pseudomallei group</taxon>
    </lineage>
</organism>
<accession>A0AAW9D429</accession>
<sequence>MIGEFRRASRFHLPMHRCADAPMRRCADTPTRRHADTPTRRHADTPTGRFVDPRVAERPGIGRHTRGCNPPGRPKLNPPPAIRLDPIATTVHRRRPSVRSRAPALRTRIVPGDIALDSAKRPIGMSHEFFSCPP</sequence>
<feature type="region of interest" description="Disordered" evidence="1">
    <location>
        <begin position="28"/>
        <end position="83"/>
    </location>
</feature>
<dbReference type="EMBL" id="QXCT01000002">
    <property type="protein sequence ID" value="MDW9255849.1"/>
    <property type="molecule type" value="Genomic_DNA"/>
</dbReference>
<name>A0AAW9D429_BURTH</name>
<dbReference type="Proteomes" id="UP001272137">
    <property type="component" value="Unassembled WGS sequence"/>
</dbReference>
<dbReference type="AlphaFoldDB" id="A0AAW9D429"/>
<comment type="caution">
    <text evidence="2">The sequence shown here is derived from an EMBL/GenBank/DDBJ whole genome shotgun (WGS) entry which is preliminary data.</text>
</comment>
<reference evidence="2" key="1">
    <citation type="submission" date="2018-08" db="EMBL/GenBank/DDBJ databases">
        <title>Identification of Burkholderia cepacia strains that express a Burkholderia pseudomallei-like capsular polysaccharide.</title>
        <authorList>
            <person name="Burtnick M.N."/>
            <person name="Vongsouvath M."/>
            <person name="Newton P."/>
            <person name="Wuthiekanun V."/>
            <person name="Limmathurotsakul D."/>
            <person name="Brett P.J."/>
            <person name="Chantratita N."/>
            <person name="Dance D.A."/>
        </authorList>
    </citation>
    <scope>NUCLEOTIDE SEQUENCE</scope>
    <source>
        <strain evidence="2">SBXCC001</strain>
    </source>
</reference>
<evidence type="ECO:0000256" key="1">
    <source>
        <dbReference type="SAM" id="MobiDB-lite"/>
    </source>
</evidence>